<keyword evidence="2" id="KW-0732">Signal</keyword>
<evidence type="ECO:0000256" key="1">
    <source>
        <dbReference type="SAM" id="MobiDB-lite"/>
    </source>
</evidence>
<feature type="compositionally biased region" description="Basic and acidic residues" evidence="1">
    <location>
        <begin position="96"/>
        <end position="108"/>
    </location>
</feature>
<organism evidence="3 4">
    <name type="scientific">Eruca vesicaria subsp. sativa</name>
    <name type="common">Garden rocket</name>
    <name type="synonym">Eruca sativa</name>
    <dbReference type="NCBI Taxonomy" id="29727"/>
    <lineage>
        <taxon>Eukaryota</taxon>
        <taxon>Viridiplantae</taxon>
        <taxon>Streptophyta</taxon>
        <taxon>Embryophyta</taxon>
        <taxon>Tracheophyta</taxon>
        <taxon>Spermatophyta</taxon>
        <taxon>Magnoliopsida</taxon>
        <taxon>eudicotyledons</taxon>
        <taxon>Gunneridae</taxon>
        <taxon>Pentapetalae</taxon>
        <taxon>rosids</taxon>
        <taxon>malvids</taxon>
        <taxon>Brassicales</taxon>
        <taxon>Brassicaceae</taxon>
        <taxon>Brassiceae</taxon>
        <taxon>Eruca</taxon>
    </lineage>
</organism>
<keyword evidence="4" id="KW-1185">Reference proteome</keyword>
<dbReference type="EMBL" id="CAKOAT010141933">
    <property type="protein sequence ID" value="CAH8339948.1"/>
    <property type="molecule type" value="Genomic_DNA"/>
</dbReference>
<reference evidence="3 4" key="1">
    <citation type="submission" date="2022-03" db="EMBL/GenBank/DDBJ databases">
        <authorList>
            <person name="Macdonald S."/>
            <person name="Ahmed S."/>
            <person name="Newling K."/>
        </authorList>
    </citation>
    <scope>NUCLEOTIDE SEQUENCE [LARGE SCALE GENOMIC DNA]</scope>
</reference>
<feature type="signal peptide" evidence="2">
    <location>
        <begin position="1"/>
        <end position="24"/>
    </location>
</feature>
<feature type="chain" id="PRO_5044874260" description="Plant thionin family protein" evidence="2">
    <location>
        <begin position="25"/>
        <end position="108"/>
    </location>
</feature>
<sequence>MANWSVVMIMVVLAIATMEQEAEGSVCLFNCLKKCRHKDPSVRRYCICECVLFCLVSKSPQGEHPSESESLYQTMSETCGEAPNAPSPSPQMKTSFRKEKLKRVDVHG</sequence>
<feature type="region of interest" description="Disordered" evidence="1">
    <location>
        <begin position="59"/>
        <end position="108"/>
    </location>
</feature>
<accession>A0ABC8K254</accession>
<feature type="compositionally biased region" description="Polar residues" evidence="1">
    <location>
        <begin position="68"/>
        <end position="77"/>
    </location>
</feature>
<evidence type="ECO:0000256" key="2">
    <source>
        <dbReference type="SAM" id="SignalP"/>
    </source>
</evidence>
<evidence type="ECO:0008006" key="5">
    <source>
        <dbReference type="Google" id="ProtNLM"/>
    </source>
</evidence>
<name>A0ABC8K254_ERUVS</name>
<protein>
    <recommendedName>
        <fullName evidence="5">Plant thionin family protein</fullName>
    </recommendedName>
</protein>
<evidence type="ECO:0000313" key="4">
    <source>
        <dbReference type="Proteomes" id="UP001642260"/>
    </source>
</evidence>
<dbReference type="AlphaFoldDB" id="A0ABC8K254"/>
<evidence type="ECO:0000313" key="3">
    <source>
        <dbReference type="EMBL" id="CAH8339948.1"/>
    </source>
</evidence>
<dbReference type="Proteomes" id="UP001642260">
    <property type="component" value="Unassembled WGS sequence"/>
</dbReference>
<gene>
    <name evidence="3" type="ORF">ERUC_LOCUS15286</name>
</gene>
<comment type="caution">
    <text evidence="3">The sequence shown here is derived from an EMBL/GenBank/DDBJ whole genome shotgun (WGS) entry which is preliminary data.</text>
</comment>
<proteinExistence type="predicted"/>